<keyword evidence="2" id="KW-0732">Signal</keyword>
<dbReference type="GeneID" id="101640452"/>
<dbReference type="InterPro" id="IPR015631">
    <property type="entry name" value="CD2/SLAM_rcpt"/>
</dbReference>
<accession>A0ABM0J7H0</accession>
<evidence type="ECO:0000313" key="6">
    <source>
        <dbReference type="Proteomes" id="UP000694863"/>
    </source>
</evidence>
<dbReference type="Proteomes" id="UP000694863">
    <property type="component" value="Unplaced"/>
</dbReference>
<protein>
    <submittedName>
        <fullName evidence="7">T-lymphocyte surface antigen Ly-9-like</fullName>
    </submittedName>
</protein>
<evidence type="ECO:0000259" key="5">
    <source>
        <dbReference type="PROSITE" id="PS50835"/>
    </source>
</evidence>
<dbReference type="PROSITE" id="PS50835">
    <property type="entry name" value="IG_LIKE"/>
    <property type="match status" value="2"/>
</dbReference>
<dbReference type="InterPro" id="IPR036179">
    <property type="entry name" value="Ig-like_dom_sf"/>
</dbReference>
<keyword evidence="6" id="KW-1185">Reference proteome</keyword>
<dbReference type="InterPro" id="IPR003599">
    <property type="entry name" value="Ig_sub"/>
</dbReference>
<evidence type="ECO:0000256" key="1">
    <source>
        <dbReference type="ARBA" id="ARBA00004370"/>
    </source>
</evidence>
<dbReference type="InterPro" id="IPR013783">
    <property type="entry name" value="Ig-like_fold"/>
</dbReference>
<comment type="subcellular location">
    <subcellularLocation>
        <location evidence="1">Membrane</location>
    </subcellularLocation>
</comment>
<proteinExistence type="predicted"/>
<evidence type="ECO:0000256" key="2">
    <source>
        <dbReference type="ARBA" id="ARBA00022729"/>
    </source>
</evidence>
<dbReference type="SMART" id="SM00409">
    <property type="entry name" value="IG"/>
    <property type="match status" value="3"/>
</dbReference>
<organism evidence="6 7">
    <name type="scientific">Echinops telfairi</name>
    <name type="common">Lesser hedgehog tenrec</name>
    <dbReference type="NCBI Taxonomy" id="9371"/>
    <lineage>
        <taxon>Eukaryota</taxon>
        <taxon>Metazoa</taxon>
        <taxon>Chordata</taxon>
        <taxon>Craniata</taxon>
        <taxon>Vertebrata</taxon>
        <taxon>Euteleostomi</taxon>
        <taxon>Mammalia</taxon>
        <taxon>Eutheria</taxon>
        <taxon>Afrotheria</taxon>
        <taxon>Tenrecidae</taxon>
        <taxon>Tenrecinae</taxon>
        <taxon>Echinops</taxon>
    </lineage>
</organism>
<evidence type="ECO:0000256" key="4">
    <source>
        <dbReference type="ARBA" id="ARBA00023180"/>
    </source>
</evidence>
<dbReference type="SUPFAM" id="SSF48726">
    <property type="entry name" value="Immunoglobulin"/>
    <property type="match status" value="4"/>
</dbReference>
<reference evidence="7" key="1">
    <citation type="submission" date="2025-08" db="UniProtKB">
        <authorList>
            <consortium name="RefSeq"/>
        </authorList>
    </citation>
    <scope>IDENTIFICATION</scope>
</reference>
<dbReference type="PANTHER" id="PTHR12080">
    <property type="entry name" value="SIGNALING LYMPHOCYTIC ACTIVATION MOLECULE"/>
    <property type="match status" value="1"/>
</dbReference>
<feature type="domain" description="Ig-like" evidence="5">
    <location>
        <begin position="319"/>
        <end position="394"/>
    </location>
</feature>
<evidence type="ECO:0000256" key="3">
    <source>
        <dbReference type="ARBA" id="ARBA00023136"/>
    </source>
</evidence>
<dbReference type="RefSeq" id="XP_004716612.2">
    <property type="nucleotide sequence ID" value="XM_004716555.2"/>
</dbReference>
<dbReference type="PANTHER" id="PTHR12080:SF87">
    <property type="entry name" value="IG-LIKE DOMAIN-CONTAINING PROTEIN"/>
    <property type="match status" value="1"/>
</dbReference>
<dbReference type="InterPro" id="IPR007110">
    <property type="entry name" value="Ig-like_dom"/>
</dbReference>
<keyword evidence="3" id="KW-0472">Membrane</keyword>
<name>A0ABM0J7H0_ECHTE</name>
<evidence type="ECO:0000313" key="7">
    <source>
        <dbReference type="RefSeq" id="XP_004716612.2"/>
    </source>
</evidence>
<sequence length="426" mass="45859">MEASTRVVVTGTVGGSVTLPLQWPAGQQVESISWTTRSIPVALAEVTLIEAGRPDVFHQAETRYQGRVSVVGPGHSLRISNLSKDDAGAYRAHVNLRGSLITHIQEYSLRVFEPLARPRVTLRSMMAENQHCTFILTCVAESRGGPVTYSWVPLEPWTVVSHGGSVLSVSLRPGDRAQTFTCTVKNPVSNSSSHPVSVSHFCAGSGTTVGETVIGTLGESITLPLEIPAGQEVENVTWRSQGIFAVLRPGPAGKPVLVAKPHGPYAGRLHIPHPGYSLQISSLRLGDSGLYTAQITLSTSPMSIIKDFTLHVYEKLQEPNITASSRNRSDGTCFITLLCSVDQAGESVHYSWDPHGQGAIVSHGGTTLRFSWKSGESDSYRCTVRNPVSQRSRSILASPLCSGLEEMTQKEGEVCIHSQPTGWDAA</sequence>
<gene>
    <name evidence="7" type="primary">LOC101640452</name>
</gene>
<dbReference type="Gene3D" id="2.60.40.10">
    <property type="entry name" value="Immunoglobulins"/>
    <property type="match status" value="4"/>
</dbReference>
<feature type="domain" description="Ig-like" evidence="5">
    <location>
        <begin position="118"/>
        <end position="199"/>
    </location>
</feature>
<keyword evidence="4" id="KW-0325">Glycoprotein</keyword>
<dbReference type="CDD" id="cd16842">
    <property type="entry name" value="Ig_SLAM-like_N"/>
    <property type="match status" value="2"/>
</dbReference>